<evidence type="ECO:0000256" key="7">
    <source>
        <dbReference type="ARBA" id="ARBA00023102"/>
    </source>
</evidence>
<evidence type="ECO:0000256" key="10">
    <source>
        <dbReference type="ARBA" id="ARBA00047838"/>
    </source>
</evidence>
<evidence type="ECO:0000256" key="12">
    <source>
        <dbReference type="RuleBase" id="RU003657"/>
    </source>
</evidence>
<comment type="caution">
    <text evidence="13">The sequence shown here is derived from an EMBL/GenBank/DDBJ whole genome shotgun (WGS) entry which is preliminary data.</text>
</comment>
<keyword evidence="5 11" id="KW-0963">Cytoplasm</keyword>
<dbReference type="EMBL" id="JADHQC010000004">
    <property type="protein sequence ID" value="MBL6811562.1"/>
    <property type="molecule type" value="Genomic_DNA"/>
</dbReference>
<comment type="subcellular location">
    <subcellularLocation>
        <location evidence="1 11">Cytoplasm</location>
    </subcellularLocation>
</comment>
<dbReference type="HAMAP" id="MF_01013">
    <property type="entry name" value="HisF"/>
    <property type="match status" value="1"/>
</dbReference>
<comment type="pathway">
    <text evidence="2 11">Amino-acid biosynthesis; L-histidine biosynthesis; L-histidine from 5-phospho-alpha-D-ribose 1-diphosphate: step 5/9.</text>
</comment>
<dbReference type="EC" id="4.3.2.10" evidence="11"/>
<evidence type="ECO:0000256" key="1">
    <source>
        <dbReference type="ARBA" id="ARBA00004496"/>
    </source>
</evidence>
<dbReference type="InterPro" id="IPR011060">
    <property type="entry name" value="RibuloseP-bd_barrel"/>
</dbReference>
<dbReference type="GO" id="GO:0005737">
    <property type="term" value="C:cytoplasm"/>
    <property type="evidence" value="ECO:0007669"/>
    <property type="project" value="UniProtKB-SubCell"/>
</dbReference>
<dbReference type="InterPro" id="IPR050064">
    <property type="entry name" value="IGPS_HisA/HisF"/>
</dbReference>
<dbReference type="GO" id="GO:0000105">
    <property type="term" value="P:L-histidine biosynthetic process"/>
    <property type="evidence" value="ECO:0007669"/>
    <property type="project" value="UniProtKB-UniRule"/>
</dbReference>
<sequence length="252" mass="27082">MSLAVRIIPCLDVRGGRVVKGINFKDIVDAGDPAEAAKRYDAEGADEICMLDIDASFEERSTTIETVKSIASQVFIPFTVGGGIKSLEDIDMLLKSGADKVSINTSAILNQDLIAEASKEYGAQCIVLAIDAKQDGEIWNVYTHGGKNKTELDAIEWAKKGQDLGAGEILMTSMDKDGTKSGFDNNLYRELSNNLSIPVIASGGAGELSHLVDAVKLGKADALLAASIFHYEEISIKKVKQVLQTEGFEVRL</sequence>
<dbReference type="AlphaFoldDB" id="A0A937LE81"/>
<evidence type="ECO:0000256" key="4">
    <source>
        <dbReference type="ARBA" id="ARBA00011152"/>
    </source>
</evidence>
<comment type="catalytic activity">
    <reaction evidence="10 11">
        <text>5-[(5-phospho-1-deoxy-D-ribulos-1-ylimino)methylamino]-1-(5-phospho-beta-D-ribosyl)imidazole-4-carboxamide + L-glutamine = D-erythro-1-(imidazol-4-yl)glycerol 3-phosphate + 5-amino-1-(5-phospho-beta-D-ribosyl)imidazole-4-carboxamide + L-glutamate + H(+)</text>
        <dbReference type="Rhea" id="RHEA:24793"/>
        <dbReference type="ChEBI" id="CHEBI:15378"/>
        <dbReference type="ChEBI" id="CHEBI:29985"/>
        <dbReference type="ChEBI" id="CHEBI:58278"/>
        <dbReference type="ChEBI" id="CHEBI:58359"/>
        <dbReference type="ChEBI" id="CHEBI:58475"/>
        <dbReference type="ChEBI" id="CHEBI:58525"/>
        <dbReference type="EC" id="4.3.2.10"/>
    </reaction>
</comment>
<dbReference type="PANTHER" id="PTHR21235:SF2">
    <property type="entry name" value="IMIDAZOLE GLYCEROL PHOSPHATE SYNTHASE HISHF"/>
    <property type="match status" value="1"/>
</dbReference>
<evidence type="ECO:0000313" key="13">
    <source>
        <dbReference type="EMBL" id="MBL6811562.1"/>
    </source>
</evidence>
<dbReference type="FunFam" id="3.20.20.70:FF:000006">
    <property type="entry name" value="Imidazole glycerol phosphate synthase subunit HisF"/>
    <property type="match status" value="1"/>
</dbReference>
<dbReference type="InterPro" id="IPR006062">
    <property type="entry name" value="His_biosynth"/>
</dbReference>
<dbReference type="Gene3D" id="3.20.20.70">
    <property type="entry name" value="Aldolase class I"/>
    <property type="match status" value="1"/>
</dbReference>
<evidence type="ECO:0000313" key="14">
    <source>
        <dbReference type="Proteomes" id="UP000744438"/>
    </source>
</evidence>
<evidence type="ECO:0000256" key="2">
    <source>
        <dbReference type="ARBA" id="ARBA00005091"/>
    </source>
</evidence>
<comment type="similarity">
    <text evidence="3 11 12">Belongs to the HisA/HisF family.</text>
</comment>
<dbReference type="NCBIfam" id="TIGR00735">
    <property type="entry name" value="hisF"/>
    <property type="match status" value="1"/>
</dbReference>
<evidence type="ECO:0000256" key="6">
    <source>
        <dbReference type="ARBA" id="ARBA00022605"/>
    </source>
</evidence>
<evidence type="ECO:0000256" key="5">
    <source>
        <dbReference type="ARBA" id="ARBA00022490"/>
    </source>
</evidence>
<protein>
    <recommendedName>
        <fullName evidence="11">Imidazole glycerol phosphate synthase subunit HisF</fullName>
        <ecNumber evidence="11">4.3.2.10</ecNumber>
    </recommendedName>
    <alternativeName>
        <fullName evidence="11">IGP synthase cyclase subunit</fullName>
    </alternativeName>
    <alternativeName>
        <fullName evidence="11">IGP synthase subunit HisF</fullName>
    </alternativeName>
    <alternativeName>
        <fullName evidence="11">ImGP synthase subunit HisF</fullName>
        <shortName evidence="11">IGPS subunit HisF</shortName>
    </alternativeName>
</protein>
<dbReference type="PANTHER" id="PTHR21235">
    <property type="entry name" value="IMIDAZOLE GLYCEROL PHOSPHATE SYNTHASE SUBUNIT HISF/H IGP SYNTHASE SUBUNIT HISF/H"/>
    <property type="match status" value="1"/>
</dbReference>
<dbReference type="CDD" id="cd04731">
    <property type="entry name" value="HisF"/>
    <property type="match status" value="1"/>
</dbReference>
<keyword evidence="7 11" id="KW-0368">Histidine biosynthesis</keyword>
<name>A0A937LE81_9GAMM</name>
<dbReference type="InterPro" id="IPR013785">
    <property type="entry name" value="Aldolase_TIM"/>
</dbReference>
<dbReference type="GO" id="GO:0000107">
    <property type="term" value="F:imidazoleglycerol-phosphate synthase activity"/>
    <property type="evidence" value="ECO:0007669"/>
    <property type="project" value="UniProtKB-UniRule"/>
</dbReference>
<comment type="function">
    <text evidence="9 11">IGPS catalyzes the conversion of PRFAR and glutamine to IGP, AICAR and glutamate. The HisF subunit catalyzes the cyclization activity that produces IGP and AICAR from PRFAR using the ammonia provided by the HisH subunit.</text>
</comment>
<reference evidence="13" key="1">
    <citation type="submission" date="2020-10" db="EMBL/GenBank/DDBJ databases">
        <title>Microbiome of the Black Sea water column analyzed by genome centric metagenomics.</title>
        <authorList>
            <person name="Cabello-Yeves P.J."/>
            <person name="Callieri C."/>
            <person name="Picazo A."/>
            <person name="Mehrshad M."/>
            <person name="Haro-Moreno J.M."/>
            <person name="Roda-Garcia J."/>
            <person name="Dzembekova N."/>
            <person name="Slabakova V."/>
            <person name="Slabakova N."/>
            <person name="Moncheva S."/>
            <person name="Rodriguez-Valera F."/>
        </authorList>
    </citation>
    <scope>NUCLEOTIDE SEQUENCE</scope>
    <source>
        <strain evidence="13">BS307-5m-G49</strain>
    </source>
</reference>
<dbReference type="Proteomes" id="UP000744438">
    <property type="component" value="Unassembled WGS sequence"/>
</dbReference>
<evidence type="ECO:0000256" key="8">
    <source>
        <dbReference type="ARBA" id="ARBA00023239"/>
    </source>
</evidence>
<dbReference type="InterPro" id="IPR004651">
    <property type="entry name" value="HisF"/>
</dbReference>
<feature type="active site" evidence="11">
    <location>
        <position position="12"/>
    </location>
</feature>
<evidence type="ECO:0000256" key="3">
    <source>
        <dbReference type="ARBA" id="ARBA00009667"/>
    </source>
</evidence>
<evidence type="ECO:0000256" key="9">
    <source>
        <dbReference type="ARBA" id="ARBA00025475"/>
    </source>
</evidence>
<dbReference type="Pfam" id="PF00977">
    <property type="entry name" value="His_biosynth"/>
    <property type="match status" value="1"/>
</dbReference>
<accession>A0A937LE81</accession>
<feature type="active site" evidence="11">
    <location>
        <position position="131"/>
    </location>
</feature>
<organism evidence="13 14">
    <name type="scientific">SAR86 cluster bacterium</name>
    <dbReference type="NCBI Taxonomy" id="2030880"/>
    <lineage>
        <taxon>Bacteria</taxon>
        <taxon>Pseudomonadati</taxon>
        <taxon>Pseudomonadota</taxon>
        <taxon>Gammaproteobacteria</taxon>
        <taxon>SAR86 cluster</taxon>
    </lineage>
</organism>
<evidence type="ECO:0000256" key="11">
    <source>
        <dbReference type="HAMAP-Rule" id="MF_01013"/>
    </source>
</evidence>
<keyword evidence="6 11" id="KW-0028">Amino-acid biosynthesis</keyword>
<proteinExistence type="inferred from homology"/>
<dbReference type="SUPFAM" id="SSF51366">
    <property type="entry name" value="Ribulose-phoshate binding barrel"/>
    <property type="match status" value="1"/>
</dbReference>
<comment type="subunit">
    <text evidence="4 11">Heterodimer of HisH and HisF.</text>
</comment>
<keyword evidence="8 11" id="KW-0456">Lyase</keyword>
<dbReference type="GO" id="GO:0016829">
    <property type="term" value="F:lyase activity"/>
    <property type="evidence" value="ECO:0007669"/>
    <property type="project" value="UniProtKB-KW"/>
</dbReference>
<gene>
    <name evidence="11 13" type="primary">hisF</name>
    <name evidence="13" type="ORF">ISQ63_01605</name>
</gene>